<feature type="domain" description="MAM" evidence="13">
    <location>
        <begin position="51"/>
        <end position="210"/>
    </location>
</feature>
<proteinExistence type="predicted"/>
<dbReference type="CDD" id="cd19941">
    <property type="entry name" value="TIL"/>
    <property type="match status" value="3"/>
</dbReference>
<feature type="domain" description="EGF-like" evidence="12">
    <location>
        <begin position="2495"/>
        <end position="2533"/>
    </location>
</feature>
<dbReference type="SUPFAM" id="SSF49899">
    <property type="entry name" value="Concanavalin A-like lectins/glucanases"/>
    <property type="match status" value="3"/>
</dbReference>
<feature type="compositionally biased region" description="Low complexity" evidence="9">
    <location>
        <begin position="573"/>
        <end position="623"/>
    </location>
</feature>
<keyword evidence="8" id="KW-0245">EGF-like domain</keyword>
<feature type="disulfide bond" evidence="8">
    <location>
        <begin position="2504"/>
        <end position="2521"/>
    </location>
</feature>
<feature type="compositionally biased region" description="Polar residues" evidence="9">
    <location>
        <begin position="723"/>
        <end position="736"/>
    </location>
</feature>
<dbReference type="InterPro" id="IPR013320">
    <property type="entry name" value="ConA-like_dom_sf"/>
</dbReference>
<dbReference type="Pfam" id="PF08742">
    <property type="entry name" value="C8"/>
    <property type="match status" value="3"/>
</dbReference>
<dbReference type="Pfam" id="PF00008">
    <property type="entry name" value="EGF"/>
    <property type="match status" value="1"/>
</dbReference>
<comment type="subcellular location">
    <subcellularLocation>
        <location evidence="1">Cell membrane</location>
    </subcellularLocation>
</comment>
<feature type="compositionally biased region" description="Low complexity" evidence="9">
    <location>
        <begin position="795"/>
        <end position="855"/>
    </location>
</feature>
<dbReference type="SMART" id="SM00832">
    <property type="entry name" value="C8"/>
    <property type="match status" value="3"/>
</dbReference>
<keyword evidence="7" id="KW-0325">Glycoprotein</keyword>
<feature type="compositionally biased region" description="Low complexity" evidence="9">
    <location>
        <begin position="1153"/>
        <end position="1168"/>
    </location>
</feature>
<dbReference type="GeneID" id="110082321"/>
<dbReference type="RefSeq" id="XP_072859838.1">
    <property type="nucleotide sequence ID" value="XM_073003737.1"/>
</dbReference>
<keyword evidence="5 10" id="KW-0472">Membrane</keyword>
<feature type="compositionally biased region" description="Low complexity" evidence="9">
    <location>
        <begin position="908"/>
        <end position="934"/>
    </location>
</feature>
<feature type="compositionally biased region" description="Low complexity" evidence="9">
    <location>
        <begin position="685"/>
        <end position="704"/>
    </location>
</feature>
<feature type="region of interest" description="Disordered" evidence="9">
    <location>
        <begin position="559"/>
        <end position="778"/>
    </location>
</feature>
<evidence type="ECO:0000256" key="4">
    <source>
        <dbReference type="ARBA" id="ARBA00022737"/>
    </source>
</evidence>
<dbReference type="InterPro" id="IPR000998">
    <property type="entry name" value="MAM_dom"/>
</dbReference>
<keyword evidence="2" id="KW-1003">Cell membrane</keyword>
<name>A0ABM5GQA3_9SAUR</name>
<evidence type="ECO:0000256" key="1">
    <source>
        <dbReference type="ARBA" id="ARBA00004236"/>
    </source>
</evidence>
<feature type="compositionally biased region" description="Low complexity" evidence="9">
    <location>
        <begin position="1119"/>
        <end position="1142"/>
    </location>
</feature>
<feature type="compositionally biased region" description="Low complexity" evidence="9">
    <location>
        <begin position="1032"/>
        <end position="1052"/>
    </location>
</feature>
<feature type="compositionally biased region" description="Polar residues" evidence="9">
    <location>
        <begin position="959"/>
        <end position="1018"/>
    </location>
</feature>
<dbReference type="InterPro" id="IPR036084">
    <property type="entry name" value="Ser_inhib-like_sf"/>
</dbReference>
<dbReference type="Gene3D" id="2.60.120.200">
    <property type="match status" value="3"/>
</dbReference>
<feature type="signal peptide" evidence="11">
    <location>
        <begin position="1"/>
        <end position="23"/>
    </location>
</feature>
<feature type="compositionally biased region" description="Polar residues" evidence="9">
    <location>
        <begin position="1252"/>
        <end position="1263"/>
    </location>
</feature>
<feature type="compositionally biased region" description="Low complexity" evidence="9">
    <location>
        <begin position="870"/>
        <end position="892"/>
    </location>
</feature>
<feature type="domain" description="VWFD" evidence="14">
    <location>
        <begin position="1709"/>
        <end position="1888"/>
    </location>
</feature>
<evidence type="ECO:0000256" key="5">
    <source>
        <dbReference type="ARBA" id="ARBA00023136"/>
    </source>
</evidence>
<feature type="compositionally biased region" description="Polar residues" evidence="9">
    <location>
        <begin position="1175"/>
        <end position="1195"/>
    </location>
</feature>
<evidence type="ECO:0000313" key="15">
    <source>
        <dbReference type="Proteomes" id="UP001652642"/>
    </source>
</evidence>
<feature type="compositionally biased region" description="Low complexity" evidence="9">
    <location>
        <begin position="1264"/>
        <end position="1297"/>
    </location>
</feature>
<feature type="compositionally biased region" description="Polar residues" evidence="9">
    <location>
        <begin position="1053"/>
        <end position="1081"/>
    </location>
</feature>
<dbReference type="PROSITE" id="PS50026">
    <property type="entry name" value="EGF_3"/>
    <property type="match status" value="1"/>
</dbReference>
<comment type="caution">
    <text evidence="8">Lacks conserved residue(s) required for the propagation of feature annotation.</text>
</comment>
<dbReference type="CDD" id="cd06263">
    <property type="entry name" value="MAM"/>
    <property type="match status" value="3"/>
</dbReference>
<feature type="region of interest" description="Disordered" evidence="9">
    <location>
        <begin position="61"/>
        <end position="97"/>
    </location>
</feature>
<evidence type="ECO:0000256" key="11">
    <source>
        <dbReference type="SAM" id="SignalP"/>
    </source>
</evidence>
<dbReference type="SMART" id="SM00181">
    <property type="entry name" value="EGF"/>
    <property type="match status" value="2"/>
</dbReference>
<evidence type="ECO:0000259" key="12">
    <source>
        <dbReference type="PROSITE" id="PS50026"/>
    </source>
</evidence>
<dbReference type="InterPro" id="IPR002919">
    <property type="entry name" value="TIL_dom"/>
</dbReference>
<feature type="chain" id="PRO_5046451285" evidence="11">
    <location>
        <begin position="24"/>
        <end position="2621"/>
    </location>
</feature>
<feature type="compositionally biased region" description="Polar residues" evidence="9">
    <location>
        <begin position="893"/>
        <end position="907"/>
    </location>
</feature>
<sequence>MGTKVAHLLALFLMLEGIVVTRCARCNSFGSNPMGGCKPSQESFALKAILAGCDFDDPERPFCDWTQPQDDGGEWRREQGGKPGQSPGPPGGTPERREYYIYPEAGESVQLQSPGLDPSASEICVEFLYYLYSFSPEAQLAVNIQDSSGNVSTLWTREGMQSSAWLLGSVTAQIPVQRPFKVVFVATRAETKDIDMALDTVSLRLGPCSPCVTGCDFDRLDDLCGWENPAEGDVQWEQWTGPGDEDGVGPEDDFSRPGFGFYMLLDSLDPNRDGAALLKSPTYHSPGGCLALSFHYTLHGVSNSTALNVYAAAVPGGELGSPLLTLRGEHGPDWNLGAINYTGTATVQFVLEGIYRGKPGLAVDSVRISPCEEIFAQCDFNDNANPFCEWVSSGAGNHTWTRTNQSTPTEETGPPGDYPHGEGYYIYAEGGSLQPGQSVVLSSRPFCAETDACVEFYYHMSGIVEVDTQLRVLLEGPSGATALLWTRTGIQSPGWLLGSVTAPYGGPQPSRVLFEVIRGSNPYLDVALDNLSVRRGPCAAATGPPAPPATSAVATLTQAGPAGTVPPAPPTTCLPTSTSRTTQATPAAATPQGSTVSQPQTTAFRSTAGGATGSTLGASSTSTRPEVPHGSSPATTVTLATSPTIKTTATGHFGSSSAGPASSSRTTTGHPGSTHTTRHNSPGATSISTTPVRTTSSPSISVGPTYPPSPGHPSGSSPGATVGPTSHATNPISQPLTAASSRATTLSSHSTVSTSQTMTTGGHSSTGHTSAVKTTPSSVVASTLTTTTTTSIAPPAVSTTMTTTNVPPSTVSSAASPATNTTATTSSSISTARTQPPSTGPTTPSHASSSSPGATVGPTSHATAPISHPLTATSSRATTLSSHSTLDTSQTSATGGHSSTGHTSAVKTTPSSVAASTLTTSSSSSQPSNVSTMSATTGHASTVTSHAAFPTTVSSLTSLNTHQATTTHRSPSTGHTSAHQTASSQVTRGTTPSISSHATSTGAVGHTSRATTAGDSRLTTTTTTAISLGPNTTSSASSTSQAGHGTSSATTSLANYTSTPSTPATGPNTEPASKPANSSAIPSGPSHVGTTSGTTAQAKPTTAGPTSPLASSQKATTLTTPGHSEPPHSSTTSSTHGGPTSPYATSTTGHGQPFSTSSPPPNYSSSHPATISHAIPTTSPTATVGHVNATSTSRGTPAATRPVSTAPASTHSSPTTSGLTNTDSSHASVTTSTASHADTTHSTPHAVPGTTPPATNHTASTSSPTTVTKITSPGTTTTGLVVTTTPGAEPRTTTTKLPPTPEASTRSTTTSKAPVAPPEQEICTISGDPHYTTYDGRLFHFMGTCTYLLSAVCNATSGLPLFQVQATNEHRGANTQVSYVKSVRVEVYGIQIVLLKGRRVTVDGQRVTLPVSVAEGKVSVRLSGTFALVQTDFGLWVRFDGNHHVEVSAPSSYIGQLCGLCGNYNGQGADDNLMPDGTSAGTDADRLGESWQVPNAEDSPGCTNAGNPGECDQDIKTEAEKPASCGILTDPNGPFAPCHSKVPPDGAFENCVYDLCGTGGDASILCFALQSYADRCAQAGVPIAWRNSSFCPLNCPTGSSYTSCGPACPATCTGSSTSCPNMPCVEGCVCDEGMVLSGDQCVPLAQCGCTDPQGQYHPVGENWMGNEDCSRRCTCGPLNNITCEEWSCSPVQECRRVDGLLGCQDMGVAACHVAGDPHYYTFDGTMVSFMGTCTYTLVTVCDDDPHLPSFNITGKNEERGQPDESYLRQVTVEVAGHTITLQKARRVLIDGLRVRTPVEGRVPGVSITTSGIYVFLETDFGLVVKFDGNHHLEIQLPGTYFEKVCGMCGNFNNESLDDLLMPNGHLATNASQFGNSWKAPGDQDPGCQPDDREDLEPHCSSEEKDRLHALCREILQPKYQACHNIINPQLFIQNCLYDMCEYQGMASVLCDNIQSYVEACKSQGVTGISWRNSTFCPLPCPSHSRYTECASPCPATCSNLYAPASCQRSTTCVEGCTCEPGYVLSDNNCVAMRDCGCVDSQQDYYSPGDTWVTSNCRERCTCAGNGNITCQDFQCLSGSFCTLSSAGLRYCRPTQFHQCVISGDPHYRTFDHFVHHFQGRSTYTLTQTLGSLPEALVPLSVAGRNHRRLPFQRFSFLREVYVSVYGYQITLMQGRHMAVNGLRITPPYHDPDDRLQITQRGRKLIVQTDFGFSVSFDGRDLAEIVLPTTYQDHVGGLCGNYDGRRSNEYMKPDGTWTRSLNTFGNSWQVSVQREVAASGHVRARREEEPAEEAESGFEVDCSPEQLMLVNGTDNCGALSDPQGPFAACHSIISPDTFQESCVYDLCALFNDSELLCQDYNAYAQLCQEEGVTLGPWRQATGCEISCPAHSTYQSCMSACPASCANMAAPSDCQAPCVEGCASDPGYLLSGLEVVPYNQCGCTSNDQYYQINDTFLTDNCSQRCTCRNTGTLECEAASCPEGQICTVANYTRGCFRASPCLSSPCQNEGTCVESDGPEGFTCSCLESYTGPLCEEAPLDVSPTNAPNATLVPLAPEKEDNHLVAILTGIFVPLGVILIVVMTVCFCRRRRNRMKKEEDRLDVLSSAVQPSTSDAVRDKITPF</sequence>
<evidence type="ECO:0000256" key="7">
    <source>
        <dbReference type="ARBA" id="ARBA00023180"/>
    </source>
</evidence>
<feature type="region of interest" description="Disordered" evidence="9">
    <location>
        <begin position="959"/>
        <end position="1321"/>
    </location>
</feature>
<evidence type="ECO:0000256" key="3">
    <source>
        <dbReference type="ARBA" id="ARBA00022729"/>
    </source>
</evidence>
<evidence type="ECO:0000313" key="16">
    <source>
        <dbReference type="RefSeq" id="XP_072859838.1"/>
    </source>
</evidence>
<dbReference type="InterPro" id="IPR025615">
    <property type="entry name" value="TILa_dom"/>
</dbReference>
<keyword evidence="3 11" id="KW-0732">Signal</keyword>
<dbReference type="SMART" id="SM00216">
    <property type="entry name" value="VWD"/>
    <property type="match status" value="3"/>
</dbReference>
<dbReference type="Pfam" id="PF01826">
    <property type="entry name" value="TIL"/>
    <property type="match status" value="3"/>
</dbReference>
<feature type="compositionally biased region" description="Low complexity" evidence="9">
    <location>
        <begin position="654"/>
        <end position="675"/>
    </location>
</feature>
<gene>
    <name evidence="16" type="primary">ZAN</name>
</gene>
<dbReference type="PROSITE" id="PS50060">
    <property type="entry name" value="MAM_2"/>
    <property type="match status" value="3"/>
</dbReference>
<dbReference type="PROSITE" id="PS00022">
    <property type="entry name" value="EGF_1"/>
    <property type="match status" value="1"/>
</dbReference>
<dbReference type="PANTHER" id="PTHR46160">
    <property type="entry name" value="ALPHA-TECTORIN-RELATED"/>
    <property type="match status" value="1"/>
</dbReference>
<keyword evidence="15" id="KW-1185">Reference proteome</keyword>
<evidence type="ECO:0000256" key="10">
    <source>
        <dbReference type="SAM" id="Phobius"/>
    </source>
</evidence>
<dbReference type="SUPFAM" id="SSF57567">
    <property type="entry name" value="Serine protease inhibitors"/>
    <property type="match status" value="3"/>
</dbReference>
<evidence type="ECO:0000256" key="9">
    <source>
        <dbReference type="SAM" id="MobiDB-lite"/>
    </source>
</evidence>
<dbReference type="InterPro" id="IPR000742">
    <property type="entry name" value="EGF"/>
</dbReference>
<dbReference type="InterPro" id="IPR014853">
    <property type="entry name" value="VWF/SSPO/ZAN-like_Cys-rich_dom"/>
</dbReference>
<dbReference type="Pfam" id="PF00629">
    <property type="entry name" value="MAM"/>
    <property type="match status" value="3"/>
</dbReference>
<dbReference type="Gene3D" id="2.10.25.10">
    <property type="entry name" value="Laminin"/>
    <property type="match status" value="4"/>
</dbReference>
<protein>
    <submittedName>
        <fullName evidence="16">Zonadhesin</fullName>
    </submittedName>
</protein>
<evidence type="ECO:0000256" key="2">
    <source>
        <dbReference type="ARBA" id="ARBA00022475"/>
    </source>
</evidence>
<dbReference type="Proteomes" id="UP001652642">
    <property type="component" value="Chromosome 6"/>
</dbReference>
<feature type="region of interest" description="Disordered" evidence="9">
    <location>
        <begin position="1491"/>
        <end position="1513"/>
    </location>
</feature>
<feature type="compositionally biased region" description="Low complexity" evidence="9">
    <location>
        <begin position="1204"/>
        <end position="1246"/>
    </location>
</feature>
<feature type="transmembrane region" description="Helical" evidence="10">
    <location>
        <begin position="2561"/>
        <end position="2585"/>
    </location>
</feature>
<feature type="disulfide bond" evidence="8">
    <location>
        <begin position="2523"/>
        <end position="2532"/>
    </location>
</feature>
<feature type="compositionally biased region" description="Low complexity" evidence="9">
    <location>
        <begin position="737"/>
        <end position="778"/>
    </location>
</feature>
<dbReference type="Pfam" id="PF00094">
    <property type="entry name" value="VWD"/>
    <property type="match status" value="3"/>
</dbReference>
<evidence type="ECO:0000259" key="13">
    <source>
        <dbReference type="PROSITE" id="PS50060"/>
    </source>
</evidence>
<dbReference type="Pfam" id="PF12714">
    <property type="entry name" value="TILa"/>
    <property type="match status" value="3"/>
</dbReference>
<dbReference type="PANTHER" id="PTHR46160:SF9">
    <property type="entry name" value="PROTEIN PRY2-RELATED"/>
    <property type="match status" value="1"/>
</dbReference>
<feature type="compositionally biased region" description="Polar residues" evidence="9">
    <location>
        <begin position="632"/>
        <end position="650"/>
    </location>
</feature>
<feature type="region of interest" description="Disordered" evidence="9">
    <location>
        <begin position="795"/>
        <end position="937"/>
    </location>
</feature>
<dbReference type="SMART" id="SM00137">
    <property type="entry name" value="MAM"/>
    <property type="match status" value="3"/>
</dbReference>
<feature type="compositionally biased region" description="Polar residues" evidence="9">
    <location>
        <begin position="1088"/>
        <end position="1118"/>
    </location>
</feature>
<feature type="domain" description="VWFD" evidence="14">
    <location>
        <begin position="2097"/>
        <end position="2275"/>
    </location>
</feature>
<evidence type="ECO:0000256" key="8">
    <source>
        <dbReference type="PROSITE-ProRule" id="PRU00076"/>
    </source>
</evidence>
<keyword evidence="10" id="KW-0812">Transmembrane</keyword>
<dbReference type="SUPFAM" id="SSF57196">
    <property type="entry name" value="EGF/Laminin"/>
    <property type="match status" value="1"/>
</dbReference>
<feature type="domain" description="MAM" evidence="13">
    <location>
        <begin position="376"/>
        <end position="540"/>
    </location>
</feature>
<accession>A0ABM5GQA3</accession>
<dbReference type="CDD" id="cd00054">
    <property type="entry name" value="EGF_CA"/>
    <property type="match status" value="1"/>
</dbReference>
<keyword evidence="10" id="KW-1133">Transmembrane helix</keyword>
<evidence type="ECO:0000256" key="6">
    <source>
        <dbReference type="ARBA" id="ARBA00023157"/>
    </source>
</evidence>
<evidence type="ECO:0000259" key="14">
    <source>
        <dbReference type="PROSITE" id="PS51233"/>
    </source>
</evidence>
<keyword evidence="6 8" id="KW-1015">Disulfide bond</keyword>
<organism evidence="15 16">
    <name type="scientific">Pogona vitticeps</name>
    <name type="common">central bearded dragon</name>
    <dbReference type="NCBI Taxonomy" id="103695"/>
    <lineage>
        <taxon>Eukaryota</taxon>
        <taxon>Metazoa</taxon>
        <taxon>Chordata</taxon>
        <taxon>Craniata</taxon>
        <taxon>Vertebrata</taxon>
        <taxon>Euteleostomi</taxon>
        <taxon>Lepidosauria</taxon>
        <taxon>Squamata</taxon>
        <taxon>Bifurcata</taxon>
        <taxon>Unidentata</taxon>
        <taxon>Episquamata</taxon>
        <taxon>Toxicofera</taxon>
        <taxon>Iguania</taxon>
        <taxon>Acrodonta</taxon>
        <taxon>Agamidae</taxon>
        <taxon>Amphibolurinae</taxon>
        <taxon>Pogona</taxon>
    </lineage>
</organism>
<reference evidence="16" key="1">
    <citation type="submission" date="2025-08" db="UniProtKB">
        <authorList>
            <consortium name="RefSeq"/>
        </authorList>
    </citation>
    <scope>IDENTIFICATION</scope>
</reference>
<dbReference type="InterPro" id="IPR052749">
    <property type="entry name" value="Alpha-tectorin"/>
</dbReference>
<feature type="compositionally biased region" description="Polar residues" evidence="9">
    <location>
        <begin position="1302"/>
        <end position="1312"/>
    </location>
</feature>
<dbReference type="InterPro" id="IPR001007">
    <property type="entry name" value="VWF_dom"/>
</dbReference>
<dbReference type="InterPro" id="IPR001846">
    <property type="entry name" value="VWF_type-D"/>
</dbReference>
<dbReference type="PROSITE" id="PS51233">
    <property type="entry name" value="VWFD"/>
    <property type="match status" value="3"/>
</dbReference>
<feature type="domain" description="VWFD" evidence="14">
    <location>
        <begin position="1321"/>
        <end position="1503"/>
    </location>
</feature>
<dbReference type="SMART" id="SM00215">
    <property type="entry name" value="VWC_out"/>
    <property type="match status" value="2"/>
</dbReference>
<feature type="domain" description="MAM" evidence="13">
    <location>
        <begin position="213"/>
        <end position="373"/>
    </location>
</feature>
<keyword evidence="4" id="KW-0677">Repeat</keyword>